<gene>
    <name evidence="2" type="ORF">B0E33_20640</name>
</gene>
<dbReference type="NCBIfam" id="NF041117">
    <property type="entry name" value="CBASS_cyclase_b"/>
    <property type="match status" value="1"/>
</dbReference>
<protein>
    <submittedName>
        <fullName evidence="2">Nucleotidyltransferase</fullName>
    </submittedName>
</protein>
<accession>A0ABM6I5I4</accession>
<proteinExistence type="predicted"/>
<keyword evidence="3" id="KW-1185">Reference proteome</keyword>
<dbReference type="SUPFAM" id="SSF81301">
    <property type="entry name" value="Nucleotidyltransferase"/>
    <property type="match status" value="1"/>
</dbReference>
<dbReference type="CDD" id="cd05400">
    <property type="entry name" value="NT_2-5OAS_ClassI-CCAase"/>
    <property type="match status" value="1"/>
</dbReference>
<dbReference type="RefSeq" id="WP_077292273.1">
    <property type="nucleotide sequence ID" value="NZ_CP019630.1"/>
</dbReference>
<name>A0ABM6I5I4_9HYPH</name>
<dbReference type="InterPro" id="IPR053550">
    <property type="entry name" value="CD-NTase"/>
</dbReference>
<dbReference type="Pfam" id="PF18144">
    <property type="entry name" value="SMODS"/>
    <property type="match status" value="1"/>
</dbReference>
<keyword evidence="1" id="KW-0051">Antiviral defense</keyword>
<dbReference type="InterPro" id="IPR043519">
    <property type="entry name" value="NT_sf"/>
</dbReference>
<evidence type="ECO:0000313" key="3">
    <source>
        <dbReference type="Proteomes" id="UP000188174"/>
    </source>
</evidence>
<organism evidence="2 3">
    <name type="scientific">Roseibium algicola</name>
    <dbReference type="NCBI Taxonomy" id="2857014"/>
    <lineage>
        <taxon>Bacteria</taxon>
        <taxon>Pseudomonadati</taxon>
        <taxon>Pseudomonadota</taxon>
        <taxon>Alphaproteobacteria</taxon>
        <taxon>Hyphomicrobiales</taxon>
        <taxon>Stappiaceae</taxon>
        <taxon>Roseibium</taxon>
    </lineage>
</organism>
<reference evidence="2 3" key="1">
    <citation type="submission" date="2017-02" db="EMBL/GenBank/DDBJ databases">
        <authorList>
            <person name="Jeong S."/>
        </authorList>
    </citation>
    <scope>NUCLEOTIDE SEQUENCE [LARGE SCALE GENOMIC DNA]</scope>
    <source>
        <strain evidence="2 3">RMAR6-6</strain>
    </source>
</reference>
<evidence type="ECO:0000313" key="2">
    <source>
        <dbReference type="EMBL" id="AQQ05676.1"/>
    </source>
</evidence>
<dbReference type="InterPro" id="IPR006116">
    <property type="entry name" value="NT_2-5OAS_ClassI-CCAase"/>
</dbReference>
<evidence type="ECO:0000256" key="1">
    <source>
        <dbReference type="ARBA" id="ARBA00023118"/>
    </source>
</evidence>
<dbReference type="EMBL" id="CP019630">
    <property type="protein sequence ID" value="AQQ05676.1"/>
    <property type="molecule type" value="Genomic_DNA"/>
</dbReference>
<sequence length="313" mass="33969">MAGSGGGGAFVHRTPEELRDLVRKSEEKTTVAAFEAELSRMLGELLGEFNSRDAPTVSARLLQIKSAMKGAIYGSFDQLFGGSVAKHTYVDGLSDIDSLLLINESDLEGKSPQLALDRMAKIIQADLNGEATVGYGRMAVTVTYHDGMVIQLLPALKSPDGQLLVPSSRREAWSKINPTAFQEALTRRNQECSGKLVPVIKLAKAINGQLPEAQQLSGYHMESLGIAAFKNYKEAMTTSAMLPHFFERARELVMSPITDSTGQSVHVDEYLGPTNSQLRVAASHVLSRIARRMRNATAAGSTSQWRAIFGIDS</sequence>
<dbReference type="Proteomes" id="UP000188174">
    <property type="component" value="Chromosome"/>
</dbReference>
<dbReference type="Gene3D" id="3.30.460.10">
    <property type="entry name" value="Beta Polymerase, domain 2"/>
    <property type="match status" value="1"/>
</dbReference>